<protein>
    <submittedName>
        <fullName evidence="3">Uncharacterized protein</fullName>
    </submittedName>
</protein>
<evidence type="ECO:0000256" key="2">
    <source>
        <dbReference type="SAM" id="Phobius"/>
    </source>
</evidence>
<sequence>MTINVNIAVIILFMMIQTTLTNVWFPKSYTDDHLEQCGIEHDINGFSILDDHLHQFGKCSVIIYRPPLSEHLDQNFTQLKLDNGYMFEFFDMPRMNLLKNICSWSFASLIDPVYSLLRRKNNNNHQSNYKNNNHNNTSIFHTKNPYTKKNKGKNTSNIYLYLLETTEKINIFIK</sequence>
<keyword evidence="2" id="KW-0812">Transmembrane</keyword>
<evidence type="ECO:0000313" key="3">
    <source>
        <dbReference type="EMBL" id="KAH9412816.1"/>
    </source>
</evidence>
<accession>A0ABQ8IR64</accession>
<keyword evidence="2" id="KW-1133">Transmembrane helix</keyword>
<reference evidence="3 4" key="2">
    <citation type="journal article" date="2022" name="Mol. Biol. Evol.">
        <title>Comparative Genomics Reveals Insights into the Divergent Evolution of Astigmatic Mites and Household Pest Adaptations.</title>
        <authorList>
            <person name="Xiong Q."/>
            <person name="Wan A.T."/>
            <person name="Liu X."/>
            <person name="Fung C.S."/>
            <person name="Xiao X."/>
            <person name="Malainual N."/>
            <person name="Hou J."/>
            <person name="Wang L."/>
            <person name="Wang M."/>
            <person name="Yang K.Y."/>
            <person name="Cui Y."/>
            <person name="Leung E.L."/>
            <person name="Nong W."/>
            <person name="Shin S.K."/>
            <person name="Au S.W."/>
            <person name="Jeong K.Y."/>
            <person name="Chew F.T."/>
            <person name="Hui J.H."/>
            <person name="Leung T.F."/>
            <person name="Tungtrongchitr A."/>
            <person name="Zhong N."/>
            <person name="Liu Z."/>
            <person name="Tsui S.K."/>
        </authorList>
    </citation>
    <scope>NUCLEOTIDE SEQUENCE [LARGE SCALE GENOMIC DNA]</scope>
    <source>
        <strain evidence="3">Derp</strain>
    </source>
</reference>
<feature type="compositionally biased region" description="Low complexity" evidence="1">
    <location>
        <begin position="124"/>
        <end position="136"/>
    </location>
</feature>
<proteinExistence type="predicted"/>
<name>A0ABQ8IR64_DERPT</name>
<organism evidence="3 4">
    <name type="scientific">Dermatophagoides pteronyssinus</name>
    <name type="common">European house dust mite</name>
    <dbReference type="NCBI Taxonomy" id="6956"/>
    <lineage>
        <taxon>Eukaryota</taxon>
        <taxon>Metazoa</taxon>
        <taxon>Ecdysozoa</taxon>
        <taxon>Arthropoda</taxon>
        <taxon>Chelicerata</taxon>
        <taxon>Arachnida</taxon>
        <taxon>Acari</taxon>
        <taxon>Acariformes</taxon>
        <taxon>Sarcoptiformes</taxon>
        <taxon>Astigmata</taxon>
        <taxon>Psoroptidia</taxon>
        <taxon>Analgoidea</taxon>
        <taxon>Pyroglyphidae</taxon>
        <taxon>Dermatophagoidinae</taxon>
        <taxon>Dermatophagoides</taxon>
    </lineage>
</organism>
<dbReference type="EMBL" id="NJHN03000128">
    <property type="protein sequence ID" value="KAH9412816.1"/>
    <property type="molecule type" value="Genomic_DNA"/>
</dbReference>
<evidence type="ECO:0000256" key="1">
    <source>
        <dbReference type="SAM" id="MobiDB-lite"/>
    </source>
</evidence>
<feature type="transmembrane region" description="Helical" evidence="2">
    <location>
        <begin position="7"/>
        <end position="25"/>
    </location>
</feature>
<reference evidence="3 4" key="1">
    <citation type="journal article" date="2018" name="J. Allergy Clin. Immunol.">
        <title>High-quality assembly of Dermatophagoides pteronyssinus genome and transcriptome reveals a wide range of novel allergens.</title>
        <authorList>
            <person name="Liu X.Y."/>
            <person name="Yang K.Y."/>
            <person name="Wang M.Q."/>
            <person name="Kwok J.S."/>
            <person name="Zeng X."/>
            <person name="Yang Z."/>
            <person name="Xiao X.J."/>
            <person name="Lau C.P."/>
            <person name="Li Y."/>
            <person name="Huang Z.M."/>
            <person name="Ba J.G."/>
            <person name="Yim A.K."/>
            <person name="Ouyang C.Y."/>
            <person name="Ngai S.M."/>
            <person name="Chan T.F."/>
            <person name="Leung E.L."/>
            <person name="Liu L."/>
            <person name="Liu Z.G."/>
            <person name="Tsui S.K."/>
        </authorList>
    </citation>
    <scope>NUCLEOTIDE SEQUENCE [LARGE SCALE GENOMIC DNA]</scope>
    <source>
        <strain evidence="3">Derp</strain>
    </source>
</reference>
<comment type="caution">
    <text evidence="3">The sequence shown here is derived from an EMBL/GenBank/DDBJ whole genome shotgun (WGS) entry which is preliminary data.</text>
</comment>
<gene>
    <name evidence="3" type="ORF">DERP_009798</name>
</gene>
<evidence type="ECO:0000313" key="4">
    <source>
        <dbReference type="Proteomes" id="UP000887458"/>
    </source>
</evidence>
<dbReference type="Proteomes" id="UP000887458">
    <property type="component" value="Unassembled WGS sequence"/>
</dbReference>
<keyword evidence="4" id="KW-1185">Reference proteome</keyword>
<feature type="region of interest" description="Disordered" evidence="1">
    <location>
        <begin position="124"/>
        <end position="145"/>
    </location>
</feature>
<keyword evidence="2" id="KW-0472">Membrane</keyword>